<reference evidence="14 15" key="1">
    <citation type="journal article" date="2020" name="Nat. Commun.">
        <title>Genome of Tripterygium wilfordii and identification of cytochrome P450 involved in triptolide biosynthesis.</title>
        <authorList>
            <person name="Tu L."/>
            <person name="Su P."/>
            <person name="Zhang Z."/>
            <person name="Gao L."/>
            <person name="Wang J."/>
            <person name="Hu T."/>
            <person name="Zhou J."/>
            <person name="Zhang Y."/>
            <person name="Zhao Y."/>
            <person name="Liu Y."/>
            <person name="Song Y."/>
            <person name="Tong Y."/>
            <person name="Lu Y."/>
            <person name="Yang J."/>
            <person name="Xu C."/>
            <person name="Jia M."/>
            <person name="Peters R.J."/>
            <person name="Huang L."/>
            <person name="Gao W."/>
        </authorList>
    </citation>
    <scope>NUCLEOTIDE SEQUENCE [LARGE SCALE GENOMIC DNA]</scope>
    <source>
        <strain evidence="15">cv. XIE 37</strain>
        <tissue evidence="14">Leaf</tissue>
    </source>
</reference>
<feature type="transmembrane region" description="Helical" evidence="11">
    <location>
        <begin position="385"/>
        <end position="407"/>
    </location>
</feature>
<dbReference type="EMBL" id="JAAARO010000007">
    <property type="protein sequence ID" value="KAF5745612.1"/>
    <property type="molecule type" value="Genomic_DNA"/>
</dbReference>
<dbReference type="Proteomes" id="UP000593562">
    <property type="component" value="Unassembled WGS sequence"/>
</dbReference>
<evidence type="ECO:0000256" key="3">
    <source>
        <dbReference type="ARBA" id="ARBA00004771"/>
    </source>
</evidence>
<keyword evidence="5 14" id="KW-0808">Transferase</keyword>
<evidence type="ECO:0000256" key="7">
    <source>
        <dbReference type="ARBA" id="ARBA00023315"/>
    </source>
</evidence>
<evidence type="ECO:0000256" key="5">
    <source>
        <dbReference type="ARBA" id="ARBA00022679"/>
    </source>
</evidence>
<evidence type="ECO:0000256" key="6">
    <source>
        <dbReference type="ARBA" id="ARBA00022824"/>
    </source>
</evidence>
<comment type="catalytic activity">
    <reaction evidence="10">
        <text>an acyl-CoA + a 1,2-diacyl-sn-glycerol = a triacyl-sn-glycerol + CoA</text>
        <dbReference type="Rhea" id="RHEA:10868"/>
        <dbReference type="ChEBI" id="CHEBI:17815"/>
        <dbReference type="ChEBI" id="CHEBI:57287"/>
        <dbReference type="ChEBI" id="CHEBI:58342"/>
        <dbReference type="ChEBI" id="CHEBI:64615"/>
        <dbReference type="EC" id="2.3.1.20"/>
    </reaction>
</comment>
<comment type="pathway">
    <text evidence="4">Lipid metabolism.</text>
</comment>
<gene>
    <name evidence="14" type="ORF">HS088_TW07G01204</name>
</gene>
<evidence type="ECO:0000256" key="8">
    <source>
        <dbReference type="ARBA" id="ARBA00024360"/>
    </source>
</evidence>
<keyword evidence="11" id="KW-0812">Transmembrane</keyword>
<keyword evidence="6" id="KW-0256">Endoplasmic reticulum</keyword>
<evidence type="ECO:0000313" key="14">
    <source>
        <dbReference type="EMBL" id="KAF5745612.1"/>
    </source>
</evidence>
<evidence type="ECO:0000259" key="12">
    <source>
        <dbReference type="Pfam" id="PF03007"/>
    </source>
</evidence>
<dbReference type="AlphaFoldDB" id="A0A7J7DGZ2"/>
<comment type="similarity">
    <text evidence="8">In the N-terminal section; belongs to the long-chain O-acyltransferase family.</text>
</comment>
<dbReference type="Pfam" id="PF03007">
    <property type="entry name" value="WS_DGAT_cat"/>
    <property type="match status" value="1"/>
</dbReference>
<dbReference type="PANTHER" id="PTHR31650:SF41">
    <property type="entry name" value="O-ACYLTRANSFERASE WSD1-LIKE ISOFORM X1"/>
    <property type="match status" value="1"/>
</dbReference>
<comment type="pathway">
    <text evidence="3">Glycerolipid metabolism; triacylglycerol biosynthesis.</text>
</comment>
<dbReference type="PANTHER" id="PTHR31650">
    <property type="entry name" value="O-ACYLTRANSFERASE (WSD1-LIKE) FAMILY PROTEIN"/>
    <property type="match status" value="1"/>
</dbReference>
<keyword evidence="7 14" id="KW-0012">Acyltransferase</keyword>
<proteinExistence type="inferred from homology"/>
<dbReference type="UniPathway" id="UPA00282"/>
<dbReference type="GO" id="GO:0019432">
    <property type="term" value="P:triglyceride biosynthetic process"/>
    <property type="evidence" value="ECO:0007669"/>
    <property type="project" value="UniProtKB-UniPathway"/>
</dbReference>
<dbReference type="GO" id="GO:0004144">
    <property type="term" value="F:diacylglycerol O-acyltransferase activity"/>
    <property type="evidence" value="ECO:0007669"/>
    <property type="project" value="UniProtKB-EC"/>
</dbReference>
<evidence type="ECO:0000256" key="11">
    <source>
        <dbReference type="SAM" id="Phobius"/>
    </source>
</evidence>
<dbReference type="InterPro" id="IPR004255">
    <property type="entry name" value="O-acyltransferase_WSD1_N"/>
</dbReference>
<organism evidence="14 15">
    <name type="scientific">Tripterygium wilfordii</name>
    <name type="common">Thunder God vine</name>
    <dbReference type="NCBI Taxonomy" id="458696"/>
    <lineage>
        <taxon>Eukaryota</taxon>
        <taxon>Viridiplantae</taxon>
        <taxon>Streptophyta</taxon>
        <taxon>Embryophyta</taxon>
        <taxon>Tracheophyta</taxon>
        <taxon>Spermatophyta</taxon>
        <taxon>Magnoliopsida</taxon>
        <taxon>eudicotyledons</taxon>
        <taxon>Gunneridae</taxon>
        <taxon>Pentapetalae</taxon>
        <taxon>rosids</taxon>
        <taxon>fabids</taxon>
        <taxon>Celastrales</taxon>
        <taxon>Celastraceae</taxon>
        <taxon>Tripterygium</taxon>
    </lineage>
</organism>
<sequence>MTTESDEPLTPAGRLFLQPEMDTIIHLALGMKHPIDIDSIKAFLKNSIMINHPRFCSLLVRDRRGREYWRRTEVDIDRHVIVLDSPVTTPDSHGSTSEAAVNEYLAGLAVSTPLSAEKPLWEIHLLRDQRCAIMRIHHALGDGISLMSMFLASCKRVDDPEALPRIPSGKSKQNETRNERRRRRRNWGEVLWGILMMVWFNLVFVVDFVLRSLWVCDNKTAVTGGAGVELWPRKLATAKFLLEDMKLVKKAVPDATINDVLFGVVSLGLSRYLEHRSPNAMLEGLRLTGLAMVNLRDQQGLQDVTELMKNNSGTRWGNKFGMILLPVYYHKSGEDPLSYLKRAKSMIDRKKQSVEAHFSYKIGDLVMSLFGAKVKIYCNSKISSLLTVFFCIIFTCFMLQVACLLNYRILCNTTFSISNVVGPQDEIAYAGNPITFVRANSSSLPHALTMHMVSYVGMADMQILVAKDIIPDPEFLAKCFEEALLEMKEAAAAITTF</sequence>
<dbReference type="GO" id="GO:0047196">
    <property type="term" value="F:long-chain-alcohol O-fatty-acyltransferase activity"/>
    <property type="evidence" value="ECO:0007669"/>
    <property type="project" value="UniProtKB-EC"/>
</dbReference>
<evidence type="ECO:0000313" key="15">
    <source>
        <dbReference type="Proteomes" id="UP000593562"/>
    </source>
</evidence>
<evidence type="ECO:0000256" key="4">
    <source>
        <dbReference type="ARBA" id="ARBA00005189"/>
    </source>
</evidence>
<keyword evidence="11" id="KW-1133">Transmembrane helix</keyword>
<evidence type="ECO:0000256" key="10">
    <source>
        <dbReference type="ARBA" id="ARBA00048109"/>
    </source>
</evidence>
<evidence type="ECO:0000259" key="13">
    <source>
        <dbReference type="Pfam" id="PF06974"/>
    </source>
</evidence>
<comment type="subcellular location">
    <subcellularLocation>
        <location evidence="1">Cell membrane</location>
        <topology evidence="1">Single-pass membrane protein</topology>
    </subcellularLocation>
    <subcellularLocation>
        <location evidence="2">Endoplasmic reticulum membrane</location>
    </subcellularLocation>
</comment>
<dbReference type="GO" id="GO:0005886">
    <property type="term" value="C:plasma membrane"/>
    <property type="evidence" value="ECO:0007669"/>
    <property type="project" value="UniProtKB-SubCell"/>
</dbReference>
<dbReference type="InterPro" id="IPR045034">
    <property type="entry name" value="O-acyltransferase_WSD1-like"/>
</dbReference>
<name>A0A7J7DGZ2_TRIWF</name>
<feature type="domain" description="O-acyltransferase WSD1-like N-terminal" evidence="12">
    <location>
        <begin position="66"/>
        <end position="260"/>
    </location>
</feature>
<comment type="catalytic activity">
    <reaction evidence="9">
        <text>a long chain fatty alcohol + a fatty acyl-CoA = a long-chain alcohol wax ester + CoA</text>
        <dbReference type="Rhea" id="RHEA:38443"/>
        <dbReference type="ChEBI" id="CHEBI:17135"/>
        <dbReference type="ChEBI" id="CHEBI:57287"/>
        <dbReference type="ChEBI" id="CHEBI:77636"/>
        <dbReference type="ChEBI" id="CHEBI:235323"/>
        <dbReference type="EC" id="2.3.1.75"/>
    </reaction>
</comment>
<accession>A0A7J7DGZ2</accession>
<dbReference type="InParanoid" id="A0A7J7DGZ2"/>
<dbReference type="SUPFAM" id="SSF52777">
    <property type="entry name" value="CoA-dependent acyltransferases"/>
    <property type="match status" value="1"/>
</dbReference>
<protein>
    <submittedName>
        <fullName evidence="14">O-acyltransferase WSD1-like</fullName>
    </submittedName>
</protein>
<dbReference type="GO" id="GO:0005789">
    <property type="term" value="C:endoplasmic reticulum membrane"/>
    <property type="evidence" value="ECO:0007669"/>
    <property type="project" value="UniProtKB-SubCell"/>
</dbReference>
<keyword evidence="15" id="KW-1185">Reference proteome</keyword>
<comment type="caution">
    <text evidence="14">The sequence shown here is derived from an EMBL/GenBank/DDBJ whole genome shotgun (WGS) entry which is preliminary data.</text>
</comment>
<keyword evidence="11" id="KW-0472">Membrane</keyword>
<dbReference type="Pfam" id="PF06974">
    <property type="entry name" value="WS_DGAT_C"/>
    <property type="match status" value="1"/>
</dbReference>
<feature type="domain" description="O-acyltransferase WSD1 C-terminal" evidence="13">
    <location>
        <begin position="316"/>
        <end position="488"/>
    </location>
</feature>
<evidence type="ECO:0000256" key="2">
    <source>
        <dbReference type="ARBA" id="ARBA00004586"/>
    </source>
</evidence>
<evidence type="ECO:0000256" key="9">
    <source>
        <dbReference type="ARBA" id="ARBA00047604"/>
    </source>
</evidence>
<feature type="transmembrane region" description="Helical" evidence="11">
    <location>
        <begin position="190"/>
        <end position="210"/>
    </location>
</feature>
<evidence type="ECO:0000256" key="1">
    <source>
        <dbReference type="ARBA" id="ARBA00004162"/>
    </source>
</evidence>
<dbReference type="InterPro" id="IPR009721">
    <property type="entry name" value="O-acyltransferase_WSD1_C"/>
</dbReference>